<feature type="compositionally biased region" description="Polar residues" evidence="5">
    <location>
        <begin position="1185"/>
        <end position="1197"/>
    </location>
</feature>
<dbReference type="GO" id="GO:0000278">
    <property type="term" value="P:mitotic cell cycle"/>
    <property type="evidence" value="ECO:0007669"/>
    <property type="project" value="TreeGrafter"/>
</dbReference>
<feature type="region of interest" description="Disordered" evidence="5">
    <location>
        <begin position="550"/>
        <end position="569"/>
    </location>
</feature>
<feature type="compositionally biased region" description="Polar residues" evidence="5">
    <location>
        <begin position="1133"/>
        <end position="1142"/>
    </location>
</feature>
<feature type="compositionally biased region" description="Basic and acidic residues" evidence="5">
    <location>
        <begin position="107"/>
        <end position="124"/>
    </location>
</feature>
<feature type="compositionally biased region" description="Basic residues" evidence="5">
    <location>
        <begin position="982"/>
        <end position="997"/>
    </location>
</feature>
<feature type="compositionally biased region" description="Basic and acidic residues" evidence="5">
    <location>
        <begin position="69"/>
        <end position="95"/>
    </location>
</feature>
<dbReference type="GO" id="GO:0005516">
    <property type="term" value="F:calmodulin binding"/>
    <property type="evidence" value="ECO:0007669"/>
    <property type="project" value="UniProtKB-KW"/>
</dbReference>
<feature type="region of interest" description="Disordered" evidence="5">
    <location>
        <begin position="617"/>
        <end position="636"/>
    </location>
</feature>
<evidence type="ECO:0000256" key="2">
    <source>
        <dbReference type="ARBA" id="ARBA00022490"/>
    </source>
</evidence>
<feature type="compositionally biased region" description="Basic and acidic residues" evidence="5">
    <location>
        <begin position="617"/>
        <end position="631"/>
    </location>
</feature>
<feature type="region of interest" description="Disordered" evidence="5">
    <location>
        <begin position="719"/>
        <end position="738"/>
    </location>
</feature>
<dbReference type="SUPFAM" id="SSF52540">
    <property type="entry name" value="P-loop containing nucleoside triphosphate hydrolases"/>
    <property type="match status" value="1"/>
</dbReference>
<dbReference type="Pfam" id="PF00612">
    <property type="entry name" value="IQ"/>
    <property type="match status" value="2"/>
</dbReference>
<dbReference type="Gene3D" id="1.20.5.190">
    <property type="match status" value="3"/>
</dbReference>
<dbReference type="GO" id="GO:0000922">
    <property type="term" value="C:spindle pole"/>
    <property type="evidence" value="ECO:0007669"/>
    <property type="project" value="TreeGrafter"/>
</dbReference>
<dbReference type="GO" id="GO:0005737">
    <property type="term" value="C:cytoplasm"/>
    <property type="evidence" value="ECO:0007669"/>
    <property type="project" value="UniProtKB-SubCell"/>
</dbReference>
<dbReference type="PANTHER" id="PTHR22706:SF1">
    <property type="entry name" value="ASSEMBLY FACTOR FOR SPINDLE MICROTUBULES"/>
    <property type="match status" value="1"/>
</dbReference>
<feature type="region of interest" description="Disordered" evidence="5">
    <location>
        <begin position="972"/>
        <end position="1011"/>
    </location>
</feature>
<gene>
    <name evidence="6" type="ORF">APAL1065_LOCUS739</name>
</gene>
<accession>A0A7S2Y1G2</accession>
<evidence type="ECO:0000256" key="5">
    <source>
        <dbReference type="SAM" id="MobiDB-lite"/>
    </source>
</evidence>
<dbReference type="PROSITE" id="PS50096">
    <property type="entry name" value="IQ"/>
    <property type="match status" value="3"/>
</dbReference>
<dbReference type="GO" id="GO:0007051">
    <property type="term" value="P:spindle organization"/>
    <property type="evidence" value="ECO:0007669"/>
    <property type="project" value="TreeGrafter"/>
</dbReference>
<evidence type="ECO:0000313" key="6">
    <source>
        <dbReference type="EMBL" id="CAD9940836.1"/>
    </source>
</evidence>
<comment type="subcellular location">
    <subcellularLocation>
        <location evidence="1">Cytoplasm</location>
    </subcellularLocation>
</comment>
<feature type="compositionally biased region" description="Low complexity" evidence="5">
    <location>
        <begin position="174"/>
        <end position="186"/>
    </location>
</feature>
<dbReference type="InterPro" id="IPR051185">
    <property type="entry name" value="ASPM"/>
</dbReference>
<protein>
    <submittedName>
        <fullName evidence="6">Uncharacterized protein</fullName>
    </submittedName>
</protein>
<dbReference type="AlphaFoldDB" id="A0A7S2Y1G2"/>
<sequence>MRQSNQSTTSQVEPTPSYNLHSASSVASSSSTLAAPAVSRVKPITQVHSSRPDPSTTTETHISQAKPMVRNETRVATSKRNEDDGKQSLLGEKRSARLVRGFLNGSDSKDVVPTSKKETTKQPIEDDEFDAASVTLTSTLSDLFYDAKDEASLTSSTSSKRSIKVKRISDQTQNNNTNKTTTAKSSKSVKRKEVTEVVQNTYQSFLGGVVVFQSRFRMIRARQAYLAQRAAAMRLQSAIRCILAARLLSKLKHAKKQLVSSILLQTQTRKFLAMTQLKSALKSALLIQVQYRRSKMMKWYAQQKASAVLIQAHFRRRLATMCYQSVKKAVIRVQSLWRRHLATKVASIERQRRNAAIAIQSSCRKILARKSFCELRRSTIVLQTFGRRYNAICHLNKARRSILLLQATLRGWPSKRTFLSFRRSVCVLQATYRARFVAEAYQHIVTRIVACQKFARRWLGKELALRRKRSILLIQTYERRRQAISVRKAIIEEEVRQISELLDIEASISNVTREEDRDTPLKLDEVGSVDESVKMHQHDSIDELLRSNSADSDSFDVSKQSNITKPIDAPEQLNITGSAEESLQLNPTVSIEESVNSIIECNEDESVKLNIGESVDKEPENHEDAGKHEDDAGAVQTPDVAKLVALLSMESNDAEDQGSSDKKDPYKISLMDSVETADSSTVFALLDDVEPQLSSAADKNETTSSERNLSWILDEYSVGSGKETPSTKSASCNPRDARASMSSSAKDILADLNNIAQQVAVVAKSTAEKVVQTAAQLGDDKKDSSSSQCVGPLSVSAETSKSLEDVKAYFSAAFSGEGPDSASCNPRPNIASCNPQTLDMRCISSRNLSAAFSSDKNRGEGSNTTTSIPSCNPQSLDFRCTSGQSASVASEEDPVNALLEQTLDFACVTHDTMKKFFVSPRKAPNCGAFRDFPVSSESEDEDGSVEDVQAVADTASDSSDCSSQICDAGPSMFQGGQSPFHSSRRRTRSPFGKRSKLRKEPTPITPCDDENEMIAPTSFLPEPASFPLAQEYSSLAEAECQDADSAEPHTQSTEIQAIQEVSSSPVGSIDRDQIQMIKLYANFVAEQLQCQHSDNDKIQVQLRYPMHTIVEATPTDERESNSQDYDDPPAADQSGNNSQDCNDSAALDERENNSLVCDDSPLTNRQESNDFDDTTTPTDPEEINSQDCNEITEITSTDQHETASGDDISMSIRDEKGMEEFPDAANP</sequence>
<feature type="compositionally biased region" description="Polar residues" evidence="5">
    <location>
        <begin position="1"/>
        <end position="21"/>
    </location>
</feature>
<proteinExistence type="predicted"/>
<dbReference type="PANTHER" id="PTHR22706">
    <property type="entry name" value="ASSEMBLY FACTOR FOR SPINDLE MICROTUBULES"/>
    <property type="match status" value="1"/>
</dbReference>
<dbReference type="InterPro" id="IPR000048">
    <property type="entry name" value="IQ_motif_EF-hand-BS"/>
</dbReference>
<dbReference type="GO" id="GO:0051295">
    <property type="term" value="P:establishment of meiotic spindle localization"/>
    <property type="evidence" value="ECO:0007669"/>
    <property type="project" value="TreeGrafter"/>
</dbReference>
<feature type="region of interest" description="Disordered" evidence="5">
    <location>
        <begin position="155"/>
        <end position="187"/>
    </location>
</feature>
<feature type="region of interest" description="Disordered" evidence="5">
    <location>
        <begin position="1112"/>
        <end position="1227"/>
    </location>
</feature>
<feature type="region of interest" description="Disordered" evidence="5">
    <location>
        <begin position="1"/>
        <end position="126"/>
    </location>
</feature>
<evidence type="ECO:0000256" key="3">
    <source>
        <dbReference type="ARBA" id="ARBA00022737"/>
    </source>
</evidence>
<feature type="compositionally biased region" description="Acidic residues" evidence="5">
    <location>
        <begin position="1169"/>
        <end position="1184"/>
    </location>
</feature>
<organism evidence="6">
    <name type="scientific">Entomoneis paludosa</name>
    <dbReference type="NCBI Taxonomy" id="265537"/>
    <lineage>
        <taxon>Eukaryota</taxon>
        <taxon>Sar</taxon>
        <taxon>Stramenopiles</taxon>
        <taxon>Ochrophyta</taxon>
        <taxon>Bacillariophyta</taxon>
        <taxon>Bacillariophyceae</taxon>
        <taxon>Bacillariophycidae</taxon>
        <taxon>Entomoneidaceae</taxon>
        <taxon>Entomoneis</taxon>
    </lineage>
</organism>
<feature type="compositionally biased region" description="Low complexity" evidence="5">
    <location>
        <begin position="22"/>
        <end position="39"/>
    </location>
</feature>
<feature type="compositionally biased region" description="Polar residues" evidence="5">
    <location>
        <begin position="46"/>
        <end position="63"/>
    </location>
</feature>
<feature type="compositionally biased region" description="Polar residues" evidence="5">
    <location>
        <begin position="723"/>
        <end position="732"/>
    </location>
</feature>
<dbReference type="EMBL" id="HBHT01001168">
    <property type="protein sequence ID" value="CAD9940836.1"/>
    <property type="molecule type" value="Transcribed_RNA"/>
</dbReference>
<keyword evidence="3" id="KW-0677">Repeat</keyword>
<reference evidence="6" key="1">
    <citation type="submission" date="2021-01" db="EMBL/GenBank/DDBJ databases">
        <authorList>
            <person name="Corre E."/>
            <person name="Pelletier E."/>
            <person name="Niang G."/>
            <person name="Scheremetjew M."/>
            <person name="Finn R."/>
            <person name="Kale V."/>
            <person name="Holt S."/>
            <person name="Cochrane G."/>
            <person name="Meng A."/>
            <person name="Brown T."/>
            <person name="Cohen L."/>
        </authorList>
    </citation>
    <scope>NUCLEOTIDE SEQUENCE</scope>
    <source>
        <strain evidence="6">CCMP125</strain>
    </source>
</reference>
<dbReference type="InterPro" id="IPR027417">
    <property type="entry name" value="P-loop_NTPase"/>
</dbReference>
<name>A0A7S2Y1G2_9STRA</name>
<feature type="compositionally biased region" description="Polar residues" evidence="5">
    <location>
        <begin position="550"/>
        <end position="564"/>
    </location>
</feature>
<keyword evidence="2" id="KW-0963">Cytoplasm</keyword>
<evidence type="ECO:0000256" key="4">
    <source>
        <dbReference type="ARBA" id="ARBA00022860"/>
    </source>
</evidence>
<dbReference type="SMART" id="SM00015">
    <property type="entry name" value="IQ"/>
    <property type="match status" value="7"/>
</dbReference>
<keyword evidence="4" id="KW-0112">Calmodulin-binding</keyword>
<evidence type="ECO:0000256" key="1">
    <source>
        <dbReference type="ARBA" id="ARBA00004496"/>
    </source>
</evidence>